<comment type="caution">
    <text evidence="8">The sequence shown here is derived from an EMBL/GenBank/DDBJ whole genome shotgun (WGS) entry which is preliminary data.</text>
</comment>
<feature type="compositionally biased region" description="Low complexity" evidence="5">
    <location>
        <begin position="452"/>
        <end position="465"/>
    </location>
</feature>
<dbReference type="AlphaFoldDB" id="A0A421CVV7"/>
<dbReference type="PANTHER" id="PTHR15549:SF26">
    <property type="entry name" value="AXIAL BUDDING PATTERN PROTEIN 2-RELATED"/>
    <property type="match status" value="1"/>
</dbReference>
<dbReference type="InterPro" id="IPR011043">
    <property type="entry name" value="Gal_Oxase/kelch_b-propeller"/>
</dbReference>
<feature type="compositionally biased region" description="Basic and acidic residues" evidence="5">
    <location>
        <begin position="746"/>
        <end position="756"/>
    </location>
</feature>
<name>A0A421CVV7_9EURO</name>
<dbReference type="EMBL" id="NIDN02000240">
    <property type="protein sequence ID" value="RLL94015.1"/>
    <property type="molecule type" value="Genomic_DNA"/>
</dbReference>
<comment type="subcellular location">
    <subcellularLocation>
        <location evidence="1">Membrane</location>
        <topology evidence="1">Single-pass membrane protein</topology>
    </subcellularLocation>
</comment>
<feature type="region of interest" description="Disordered" evidence="5">
    <location>
        <begin position="438"/>
        <end position="465"/>
    </location>
</feature>
<organism evidence="8 9">
    <name type="scientific">Aspergillus turcosus</name>
    <dbReference type="NCBI Taxonomy" id="1245748"/>
    <lineage>
        <taxon>Eukaryota</taxon>
        <taxon>Fungi</taxon>
        <taxon>Dikarya</taxon>
        <taxon>Ascomycota</taxon>
        <taxon>Pezizomycotina</taxon>
        <taxon>Eurotiomycetes</taxon>
        <taxon>Eurotiomycetidae</taxon>
        <taxon>Eurotiales</taxon>
        <taxon>Aspergillaceae</taxon>
        <taxon>Aspergillus</taxon>
        <taxon>Aspergillus subgen. Fumigati</taxon>
    </lineage>
</organism>
<dbReference type="Proteomes" id="UP000215289">
    <property type="component" value="Unassembled WGS sequence"/>
</dbReference>
<reference evidence="8 9" key="1">
    <citation type="submission" date="2018-08" db="EMBL/GenBank/DDBJ databases">
        <title>Draft genome sequences of two Aspergillus turcosus clinical strains isolated from bronchoalveolar lavage fluid: one azole-susceptible and the other azole-resistant.</title>
        <authorList>
            <person name="Parent-Michaud M."/>
            <person name="Dufresne P.J."/>
            <person name="Fournier E."/>
            <person name="Martineau C."/>
            <person name="Moreira S."/>
            <person name="Perkins V."/>
            <person name="De Repentigny L."/>
            <person name="Dufresne S.F."/>
        </authorList>
    </citation>
    <scope>NUCLEOTIDE SEQUENCE [LARGE SCALE GENOMIC DNA]</scope>
    <source>
        <strain evidence="8">HMR AF 1038</strain>
    </source>
</reference>
<accession>A0A421CVV7</accession>
<evidence type="ECO:0000313" key="9">
    <source>
        <dbReference type="Proteomes" id="UP000215289"/>
    </source>
</evidence>
<evidence type="ECO:0000256" key="2">
    <source>
        <dbReference type="ARBA" id="ARBA00022692"/>
    </source>
</evidence>
<dbReference type="InterPro" id="IPR015915">
    <property type="entry name" value="Kelch-typ_b-propeller"/>
</dbReference>
<dbReference type="GO" id="GO:0016020">
    <property type="term" value="C:membrane"/>
    <property type="evidence" value="ECO:0007669"/>
    <property type="project" value="UniProtKB-SubCell"/>
</dbReference>
<gene>
    <name evidence="8" type="ORF">CFD26_100273</name>
</gene>
<feature type="compositionally biased region" description="Low complexity" evidence="5">
    <location>
        <begin position="675"/>
        <end position="688"/>
    </location>
</feature>
<evidence type="ECO:0008006" key="10">
    <source>
        <dbReference type="Google" id="ProtNLM"/>
    </source>
</evidence>
<dbReference type="InterPro" id="IPR051694">
    <property type="entry name" value="Immunoregulatory_rcpt-like"/>
</dbReference>
<dbReference type="SUPFAM" id="SSF50965">
    <property type="entry name" value="Galactose oxidase, central domain"/>
    <property type="match status" value="1"/>
</dbReference>
<keyword evidence="9" id="KW-1185">Reference proteome</keyword>
<dbReference type="STRING" id="1245748.A0A421CVV7"/>
<feature type="compositionally biased region" description="Polar residues" evidence="5">
    <location>
        <begin position="731"/>
        <end position="742"/>
    </location>
</feature>
<evidence type="ECO:0000256" key="5">
    <source>
        <dbReference type="SAM" id="MobiDB-lite"/>
    </source>
</evidence>
<evidence type="ECO:0000256" key="4">
    <source>
        <dbReference type="ARBA" id="ARBA00023136"/>
    </source>
</evidence>
<sequence length="936" mass="101361">MDDGPLQKPGTGRTAVMSLTSIVLLVSLLVCPVRAAIPYSPSHILYTSQNNDSFAYLLRPSDSQQHATQFLSLNVSGKVDAASPGYSVLLDSLPFRTDNQSSTFVPAIDQHGHIKVYVGDCRESHEQRRLWMFTPSANSSSGNGTWEERDLDLGQGDLGVNSYGPNYLSAAFAWSSSNVTESSLYTFGGMCPFPFNTSSKATWIYAANYSQFMIVLSPPTSDRNSSYRISTAGMRAPPIPEAGFTITPLHPTYALSPLGRTLQQQNFLFIGGHTQKAFINMSELAIYSLPQDSWSFVTVESGSDMGKTDLAVRDSAFVEPRSGHTAVLSPDGSKVIVVGGWVGSTDRPAEPQLAILEMGEEYGGTGSWRWEVPSNQGSGLTDGAGIYGHGAAMLPGGVMMIAGGYSTSTTTKRSAAAPQPNSRVLLYNVTSGSWLTSYRNPSMPEPEPEPEPVGASGASKSSSSKKVGLGAGLGLGIPSAAGLAVFAWFYWRRRRVRRSRDRELRKLALSAQRAHYWGRDEPEMASSIRMPKTRDRNKTLSWTTAESRNRQDNGEGPAESTSLLRDIPIPDRNSQQSLGTRPFRYSAPYGEHRRSEAAGGIHPIDERDEEETSSPAFGDPDTAAASEPFLGAEFVTPRSTMSNPIGIPFRTVRAVPAEDPSKDGPLPSDQDERTSSNLSDSSARSESSAPRLQGPLRSPISLPDNGRNSPEGPPSTSTRGTGLSREKRYSSDSYSTAHTTLSLRWAEGEHLLKNDPEPDVPIEQPSAPARSPQIPKARTSGWMGSVRRVLSGTQRRVTAIRDSTTASLASGIDRRRTVLGARTVDGAQNESKVPRRSVSASAELFRRKQGARDWGASTRVSRDTGLETIRSSRDDSALDGMIDADDDDWDVEGAAEGRRVQMTFTVPKERLRVVNVTAKDLDNMSEKSISRSVSGT</sequence>
<keyword evidence="4 6" id="KW-0472">Membrane</keyword>
<evidence type="ECO:0000256" key="1">
    <source>
        <dbReference type="ARBA" id="ARBA00004167"/>
    </source>
</evidence>
<dbReference type="PANTHER" id="PTHR15549">
    <property type="entry name" value="PAIRED IMMUNOGLOBULIN-LIKE TYPE 2 RECEPTOR"/>
    <property type="match status" value="1"/>
</dbReference>
<protein>
    <recommendedName>
        <fullName evidence="10">Galactose oxidase</fullName>
    </recommendedName>
</protein>
<feature type="region of interest" description="Disordered" evidence="5">
    <location>
        <begin position="525"/>
        <end position="784"/>
    </location>
</feature>
<dbReference type="OrthoDB" id="205993at2759"/>
<proteinExistence type="predicted"/>
<evidence type="ECO:0000313" key="8">
    <source>
        <dbReference type="EMBL" id="RLL94015.1"/>
    </source>
</evidence>
<keyword evidence="2 6" id="KW-0812">Transmembrane</keyword>
<evidence type="ECO:0000256" key="3">
    <source>
        <dbReference type="ARBA" id="ARBA00022989"/>
    </source>
</evidence>
<keyword evidence="3 6" id="KW-1133">Transmembrane helix</keyword>
<feature type="transmembrane region" description="Helical" evidence="6">
    <location>
        <begin position="469"/>
        <end position="491"/>
    </location>
</feature>
<feature type="signal peptide" evidence="7">
    <location>
        <begin position="1"/>
        <end position="35"/>
    </location>
</feature>
<dbReference type="GO" id="GO:0071944">
    <property type="term" value="C:cell periphery"/>
    <property type="evidence" value="ECO:0007669"/>
    <property type="project" value="UniProtKB-ARBA"/>
</dbReference>
<keyword evidence="7" id="KW-0732">Signal</keyword>
<feature type="chain" id="PRO_5019258199" description="Galactose oxidase" evidence="7">
    <location>
        <begin position="36"/>
        <end position="936"/>
    </location>
</feature>
<evidence type="ECO:0000256" key="7">
    <source>
        <dbReference type="SAM" id="SignalP"/>
    </source>
</evidence>
<dbReference type="Gene3D" id="2.120.10.80">
    <property type="entry name" value="Kelch-type beta propeller"/>
    <property type="match status" value="1"/>
</dbReference>
<evidence type="ECO:0000256" key="6">
    <source>
        <dbReference type="SAM" id="Phobius"/>
    </source>
</evidence>